<gene>
    <name evidence="3" type="ORF">EDS130_LOCUS39123</name>
    <name evidence="2" type="ORF">XAT740_LOCUS34837</name>
</gene>
<feature type="chain" id="PRO_5036228491" description="SabA N-terminal extracellular adhesion domain-containing protein" evidence="1">
    <location>
        <begin position="21"/>
        <end position="136"/>
    </location>
</feature>
<name>A0A815P6G8_ADIRI</name>
<organism evidence="3 5">
    <name type="scientific">Adineta ricciae</name>
    <name type="common">Rotifer</name>
    <dbReference type="NCBI Taxonomy" id="249248"/>
    <lineage>
        <taxon>Eukaryota</taxon>
        <taxon>Metazoa</taxon>
        <taxon>Spiralia</taxon>
        <taxon>Gnathifera</taxon>
        <taxon>Rotifera</taxon>
        <taxon>Eurotatoria</taxon>
        <taxon>Bdelloidea</taxon>
        <taxon>Adinetida</taxon>
        <taxon>Adinetidae</taxon>
        <taxon>Adineta</taxon>
    </lineage>
</organism>
<evidence type="ECO:0000256" key="1">
    <source>
        <dbReference type="SAM" id="SignalP"/>
    </source>
</evidence>
<evidence type="ECO:0000313" key="3">
    <source>
        <dbReference type="EMBL" id="CAF1444741.1"/>
    </source>
</evidence>
<feature type="signal peptide" evidence="1">
    <location>
        <begin position="1"/>
        <end position="20"/>
    </location>
</feature>
<dbReference type="Proteomes" id="UP000663852">
    <property type="component" value="Unassembled WGS sequence"/>
</dbReference>
<keyword evidence="4" id="KW-1185">Reference proteome</keyword>
<evidence type="ECO:0000313" key="5">
    <source>
        <dbReference type="Proteomes" id="UP000663852"/>
    </source>
</evidence>
<keyword evidence="1" id="KW-0732">Signal</keyword>
<evidence type="ECO:0000313" key="4">
    <source>
        <dbReference type="Proteomes" id="UP000663828"/>
    </source>
</evidence>
<comment type="caution">
    <text evidence="3">The sequence shown here is derived from an EMBL/GenBank/DDBJ whole genome shotgun (WGS) entry which is preliminary data.</text>
</comment>
<reference evidence="3" key="1">
    <citation type="submission" date="2021-02" db="EMBL/GenBank/DDBJ databases">
        <authorList>
            <person name="Nowell W R."/>
        </authorList>
    </citation>
    <scope>NUCLEOTIDE SEQUENCE</scope>
</reference>
<proteinExistence type="predicted"/>
<evidence type="ECO:0008006" key="6">
    <source>
        <dbReference type="Google" id="ProtNLM"/>
    </source>
</evidence>
<sequence length="136" mass="14650">MNKLPLSICLIFGIVCYTNAQGVTFTTTAPPFTVLCNTITANKATTAAFLQQLTAALQSTGAGSTNFPNSVAYVTNSTNQKELLSGEQGCMNFFNGFLTPFTTDLQNDKVKIVDARQQLSQFLQTKFPNLAAVLPN</sequence>
<evidence type="ECO:0000313" key="2">
    <source>
        <dbReference type="EMBL" id="CAF1414059.1"/>
    </source>
</evidence>
<protein>
    <recommendedName>
        <fullName evidence="6">SabA N-terminal extracellular adhesion domain-containing protein</fullName>
    </recommendedName>
</protein>
<dbReference type="EMBL" id="CAJNOR010003439">
    <property type="protein sequence ID" value="CAF1414059.1"/>
    <property type="molecule type" value="Genomic_DNA"/>
</dbReference>
<dbReference type="OrthoDB" id="10084345at2759"/>
<dbReference type="EMBL" id="CAJNOJ010000427">
    <property type="protein sequence ID" value="CAF1444741.1"/>
    <property type="molecule type" value="Genomic_DNA"/>
</dbReference>
<dbReference type="AlphaFoldDB" id="A0A815P6G8"/>
<dbReference type="Proteomes" id="UP000663828">
    <property type="component" value="Unassembled WGS sequence"/>
</dbReference>
<accession>A0A815P6G8</accession>